<protein>
    <recommendedName>
        <fullName evidence="2">Magnesium transporter MgtE intracellular domain-containing protein</fullName>
    </recommendedName>
</protein>
<evidence type="ECO:0000313" key="4">
    <source>
        <dbReference type="Proteomes" id="UP000671913"/>
    </source>
</evidence>
<sequence length="176" mass="19754">MIIFILIIPAASGALFYFNIGGISNRVLTQISKIPIFKNIISAKKVDNSQDQLKKLENELSQKEKKLNEKEASLNDKQKQLDDLQMQLNKKESDLNNLKLQLDAKKTSMKDLATYYDNMDPQNAAGILSKISDDNIVITILSNMNKDSASKILSFMNPDRAAQITKILVNNAQKIP</sequence>
<feature type="coiled-coil region" evidence="1">
    <location>
        <begin position="39"/>
        <end position="108"/>
    </location>
</feature>
<evidence type="ECO:0000259" key="2">
    <source>
        <dbReference type="Pfam" id="PF03448"/>
    </source>
</evidence>
<dbReference type="Pfam" id="PF03448">
    <property type="entry name" value="MgtE_N"/>
    <property type="match status" value="1"/>
</dbReference>
<organism evidence="3 4">
    <name type="scientific">Aceticella autotrophica</name>
    <dbReference type="NCBI Taxonomy" id="2755338"/>
    <lineage>
        <taxon>Bacteria</taxon>
        <taxon>Bacillati</taxon>
        <taxon>Bacillota</taxon>
        <taxon>Clostridia</taxon>
        <taxon>Thermoanaerobacterales</taxon>
        <taxon>Thermoanaerobacteraceae</taxon>
        <taxon>Aceticella</taxon>
    </lineage>
</organism>
<dbReference type="SUPFAM" id="SSF57997">
    <property type="entry name" value="Tropomyosin"/>
    <property type="match status" value="1"/>
</dbReference>
<reference evidence="3" key="1">
    <citation type="submission" date="2020-08" db="EMBL/GenBank/DDBJ databases">
        <title>Genomic insights into the carbon and energy metabolism of the first obligate autotrophic acetogenic bacterium Aceticella autotrophica gen. nov., sp. nov.</title>
        <authorList>
            <person name="Toshchakov S.V."/>
            <person name="Elcheninov A.G."/>
            <person name="Kublanov I.V."/>
            <person name="Frolov E.N."/>
            <person name="Lebedinsky A.V."/>
        </authorList>
    </citation>
    <scope>NUCLEOTIDE SEQUENCE</scope>
    <source>
        <strain evidence="3">3443-3Ac</strain>
    </source>
</reference>
<name>A0A974Y2Z3_9THEO</name>
<keyword evidence="1" id="KW-0175">Coiled coil</keyword>
<dbReference type="InterPro" id="IPR038076">
    <property type="entry name" value="MgtE_N_sf"/>
</dbReference>
<dbReference type="RefSeq" id="WP_284679286.1">
    <property type="nucleotide sequence ID" value="NZ_CP060096.1"/>
</dbReference>
<dbReference type="EMBL" id="CP060096">
    <property type="protein sequence ID" value="QSZ26608.1"/>
    <property type="molecule type" value="Genomic_DNA"/>
</dbReference>
<dbReference type="InterPro" id="IPR006668">
    <property type="entry name" value="Mg_transptr_MgtE_intracell_dom"/>
</dbReference>
<dbReference type="KEGG" id="aaut:ACETAC_06740"/>
<feature type="domain" description="Magnesium transporter MgtE intracellular" evidence="2">
    <location>
        <begin position="110"/>
        <end position="169"/>
    </location>
</feature>
<accession>A0A974Y2Z3</accession>
<dbReference type="Proteomes" id="UP000671913">
    <property type="component" value="Chromosome"/>
</dbReference>
<dbReference type="AlphaFoldDB" id="A0A974Y2Z3"/>
<gene>
    <name evidence="3" type="ORF">ACETAC_06740</name>
</gene>
<proteinExistence type="predicted"/>
<dbReference type="Gene3D" id="1.25.60.10">
    <property type="entry name" value="MgtE N-terminal domain-like"/>
    <property type="match status" value="1"/>
</dbReference>
<evidence type="ECO:0000256" key="1">
    <source>
        <dbReference type="SAM" id="Coils"/>
    </source>
</evidence>
<evidence type="ECO:0000313" key="3">
    <source>
        <dbReference type="EMBL" id="QSZ26608.1"/>
    </source>
</evidence>
<dbReference type="SUPFAM" id="SSF158791">
    <property type="entry name" value="MgtE N-terminal domain-like"/>
    <property type="match status" value="1"/>
</dbReference>
<keyword evidence="4" id="KW-1185">Reference proteome</keyword>